<reference evidence="1 2" key="1">
    <citation type="submission" date="2019-03" db="EMBL/GenBank/DDBJ databases">
        <title>Single cell metagenomics reveals metabolic interactions within the superorganism composed of flagellate Streblomastix strix and complex community of Bacteroidetes bacteria on its surface.</title>
        <authorList>
            <person name="Treitli S.C."/>
            <person name="Kolisko M."/>
            <person name="Husnik F."/>
            <person name="Keeling P."/>
            <person name="Hampl V."/>
        </authorList>
    </citation>
    <scope>NUCLEOTIDE SEQUENCE [LARGE SCALE GENOMIC DNA]</scope>
    <source>
        <strain evidence="1">ST1C</strain>
    </source>
</reference>
<name>A0A5J4VAN6_9EUKA</name>
<organism evidence="1 2">
    <name type="scientific">Streblomastix strix</name>
    <dbReference type="NCBI Taxonomy" id="222440"/>
    <lineage>
        <taxon>Eukaryota</taxon>
        <taxon>Metamonada</taxon>
        <taxon>Preaxostyla</taxon>
        <taxon>Oxymonadida</taxon>
        <taxon>Streblomastigidae</taxon>
        <taxon>Streblomastix</taxon>
    </lineage>
</organism>
<sequence>MDSMFASPFAQLFLSDIFVFGQIRIETTGWKDVSFMETNLLTLFLMKYVRKLRAVINCCDSGSTTHLMEVQDLEYELFRLRKLVESDWII</sequence>
<dbReference type="EMBL" id="SNRW01008350">
    <property type="protein sequence ID" value="KAA6379658.1"/>
    <property type="molecule type" value="Genomic_DNA"/>
</dbReference>
<dbReference type="AlphaFoldDB" id="A0A5J4VAN6"/>
<comment type="caution">
    <text evidence="1">The sequence shown here is derived from an EMBL/GenBank/DDBJ whole genome shotgun (WGS) entry which is preliminary data.</text>
</comment>
<proteinExistence type="predicted"/>
<protein>
    <submittedName>
        <fullName evidence="1">Uncharacterized protein</fullName>
    </submittedName>
</protein>
<evidence type="ECO:0000313" key="2">
    <source>
        <dbReference type="Proteomes" id="UP000324800"/>
    </source>
</evidence>
<gene>
    <name evidence="1" type="ORF">EZS28_024813</name>
</gene>
<accession>A0A5J4VAN6</accession>
<evidence type="ECO:0000313" key="1">
    <source>
        <dbReference type="EMBL" id="KAA6379658.1"/>
    </source>
</evidence>
<dbReference type="Proteomes" id="UP000324800">
    <property type="component" value="Unassembled WGS sequence"/>
</dbReference>